<dbReference type="EMBL" id="KE346192">
    <property type="protein sequence ID" value="EXC29544.1"/>
    <property type="molecule type" value="Genomic_DNA"/>
</dbReference>
<sequence length="69" mass="7702">MEENVDKLEPSLDGQHAVRKARLSLFVIHISTSWLAIDCSPVQCTSGQVDELPHFDPLKIDDSTCYSLT</sequence>
<evidence type="ECO:0000313" key="1">
    <source>
        <dbReference type="EMBL" id="EXC29544.1"/>
    </source>
</evidence>
<dbReference type="AlphaFoldDB" id="W9S6V8"/>
<dbReference type="Proteomes" id="UP000030645">
    <property type="component" value="Unassembled WGS sequence"/>
</dbReference>
<keyword evidence="2" id="KW-1185">Reference proteome</keyword>
<proteinExistence type="predicted"/>
<evidence type="ECO:0000313" key="2">
    <source>
        <dbReference type="Proteomes" id="UP000030645"/>
    </source>
</evidence>
<reference evidence="2" key="1">
    <citation type="submission" date="2013-01" db="EMBL/GenBank/DDBJ databases">
        <title>Draft Genome Sequence of a Mulberry Tree, Morus notabilis C.K. Schneid.</title>
        <authorList>
            <person name="He N."/>
            <person name="Zhao S."/>
        </authorList>
    </citation>
    <scope>NUCLEOTIDE SEQUENCE</scope>
</reference>
<accession>W9S6V8</accession>
<protein>
    <submittedName>
        <fullName evidence="1">Uncharacterized protein</fullName>
    </submittedName>
</protein>
<organism evidence="1 2">
    <name type="scientific">Morus notabilis</name>
    <dbReference type="NCBI Taxonomy" id="981085"/>
    <lineage>
        <taxon>Eukaryota</taxon>
        <taxon>Viridiplantae</taxon>
        <taxon>Streptophyta</taxon>
        <taxon>Embryophyta</taxon>
        <taxon>Tracheophyta</taxon>
        <taxon>Spermatophyta</taxon>
        <taxon>Magnoliopsida</taxon>
        <taxon>eudicotyledons</taxon>
        <taxon>Gunneridae</taxon>
        <taxon>Pentapetalae</taxon>
        <taxon>rosids</taxon>
        <taxon>fabids</taxon>
        <taxon>Rosales</taxon>
        <taxon>Moraceae</taxon>
        <taxon>Moreae</taxon>
        <taxon>Morus</taxon>
    </lineage>
</organism>
<name>W9S6V8_9ROSA</name>
<gene>
    <name evidence="1" type="ORF">L484_004997</name>
</gene>